<gene>
    <name evidence="1" type="ORF">K488DRAFT_50024</name>
</gene>
<protein>
    <submittedName>
        <fullName evidence="1">Uncharacterized protein</fullName>
    </submittedName>
</protein>
<comment type="caution">
    <text evidence="1">The sequence shown here is derived from an EMBL/GenBank/DDBJ whole genome shotgun (WGS) entry which is preliminary data.</text>
</comment>
<name>A0ACB8QKZ1_9AGAM</name>
<reference evidence="1" key="2">
    <citation type="journal article" date="2022" name="New Phytol.">
        <title>Evolutionary transition to the ectomycorrhizal habit in the genomes of a hyperdiverse lineage of mushroom-forming fungi.</title>
        <authorList>
            <person name="Looney B."/>
            <person name="Miyauchi S."/>
            <person name="Morin E."/>
            <person name="Drula E."/>
            <person name="Courty P.E."/>
            <person name="Kohler A."/>
            <person name="Kuo A."/>
            <person name="LaButti K."/>
            <person name="Pangilinan J."/>
            <person name="Lipzen A."/>
            <person name="Riley R."/>
            <person name="Andreopoulos W."/>
            <person name="He G."/>
            <person name="Johnson J."/>
            <person name="Nolan M."/>
            <person name="Tritt A."/>
            <person name="Barry K.W."/>
            <person name="Grigoriev I.V."/>
            <person name="Nagy L.G."/>
            <person name="Hibbett D."/>
            <person name="Henrissat B."/>
            <person name="Matheny P.B."/>
            <person name="Labbe J."/>
            <person name="Martin F.M."/>
        </authorList>
    </citation>
    <scope>NUCLEOTIDE SEQUENCE</scope>
    <source>
        <strain evidence="1">EC-137</strain>
    </source>
</reference>
<dbReference type="Proteomes" id="UP000814128">
    <property type="component" value="Unassembled WGS sequence"/>
</dbReference>
<evidence type="ECO:0000313" key="1">
    <source>
        <dbReference type="EMBL" id="KAI0032414.1"/>
    </source>
</evidence>
<organism evidence="1 2">
    <name type="scientific">Vararia minispora EC-137</name>
    <dbReference type="NCBI Taxonomy" id="1314806"/>
    <lineage>
        <taxon>Eukaryota</taxon>
        <taxon>Fungi</taxon>
        <taxon>Dikarya</taxon>
        <taxon>Basidiomycota</taxon>
        <taxon>Agaricomycotina</taxon>
        <taxon>Agaricomycetes</taxon>
        <taxon>Russulales</taxon>
        <taxon>Lachnocladiaceae</taxon>
        <taxon>Vararia</taxon>
    </lineage>
</organism>
<proteinExistence type="predicted"/>
<dbReference type="EMBL" id="MU273547">
    <property type="protein sequence ID" value="KAI0032414.1"/>
    <property type="molecule type" value="Genomic_DNA"/>
</dbReference>
<sequence length="203" mass="22225">MTAFNPLVQGWAWSRTSTSTSMLGALPVVSMPPAIPAPSLRPMLPLDSLSFHITHYRPNILNATILGPQNRRLYRSVTDGTPGCPTVLRDEHQRAVALVDWSGPPTVEIPGVLKRTPARNWLHLSANRTSRHMEVRGMKYLWQPVGADICLFLNESDDKSILARVSRDSSGATLEMSGTAMQHGLLEICLVASTLFLSGANLD</sequence>
<keyword evidence="2" id="KW-1185">Reference proteome</keyword>
<evidence type="ECO:0000313" key="2">
    <source>
        <dbReference type="Proteomes" id="UP000814128"/>
    </source>
</evidence>
<accession>A0ACB8QKZ1</accession>
<reference evidence="1" key="1">
    <citation type="submission" date="2021-02" db="EMBL/GenBank/DDBJ databases">
        <authorList>
            <consortium name="DOE Joint Genome Institute"/>
            <person name="Ahrendt S."/>
            <person name="Looney B.P."/>
            <person name="Miyauchi S."/>
            <person name="Morin E."/>
            <person name="Drula E."/>
            <person name="Courty P.E."/>
            <person name="Chicoki N."/>
            <person name="Fauchery L."/>
            <person name="Kohler A."/>
            <person name="Kuo A."/>
            <person name="Labutti K."/>
            <person name="Pangilinan J."/>
            <person name="Lipzen A."/>
            <person name="Riley R."/>
            <person name="Andreopoulos W."/>
            <person name="He G."/>
            <person name="Johnson J."/>
            <person name="Barry K.W."/>
            <person name="Grigoriev I.V."/>
            <person name="Nagy L."/>
            <person name="Hibbett D."/>
            <person name="Henrissat B."/>
            <person name="Matheny P.B."/>
            <person name="Labbe J."/>
            <person name="Martin F."/>
        </authorList>
    </citation>
    <scope>NUCLEOTIDE SEQUENCE</scope>
    <source>
        <strain evidence="1">EC-137</strain>
    </source>
</reference>